<proteinExistence type="predicted"/>
<dbReference type="PANTHER" id="PTHR45453">
    <property type="entry name" value="PHOSPHATE REGULON SENSOR PROTEIN PHOR"/>
    <property type="match status" value="1"/>
</dbReference>
<dbReference type="InterPro" id="IPR050351">
    <property type="entry name" value="BphY/WalK/GraS-like"/>
</dbReference>
<evidence type="ECO:0000256" key="3">
    <source>
        <dbReference type="ARBA" id="ARBA00022553"/>
    </source>
</evidence>
<dbReference type="InterPro" id="IPR003661">
    <property type="entry name" value="HisK_dim/P_dom"/>
</dbReference>
<dbReference type="InterPro" id="IPR036097">
    <property type="entry name" value="HisK_dim/P_sf"/>
</dbReference>
<comment type="catalytic activity">
    <reaction evidence="1">
        <text>ATP + protein L-histidine = ADP + protein N-phospho-L-histidine.</text>
        <dbReference type="EC" id="2.7.13.3"/>
    </reaction>
</comment>
<feature type="domain" description="Histidine kinase" evidence="7">
    <location>
        <begin position="165"/>
        <end position="379"/>
    </location>
</feature>
<dbReference type="SMART" id="SM00387">
    <property type="entry name" value="HATPase_c"/>
    <property type="match status" value="1"/>
</dbReference>
<evidence type="ECO:0000256" key="6">
    <source>
        <dbReference type="ARBA" id="ARBA00023012"/>
    </source>
</evidence>
<dbReference type="SUPFAM" id="SSF47384">
    <property type="entry name" value="Homodimeric domain of signal transducing histidine kinase"/>
    <property type="match status" value="1"/>
</dbReference>
<keyword evidence="5 8" id="KW-0418">Kinase</keyword>
<dbReference type="PROSITE" id="PS50109">
    <property type="entry name" value="HIS_KIN"/>
    <property type="match status" value="1"/>
</dbReference>
<dbReference type="InterPro" id="IPR005467">
    <property type="entry name" value="His_kinase_dom"/>
</dbReference>
<dbReference type="Proteomes" id="UP001595478">
    <property type="component" value="Unassembled WGS sequence"/>
</dbReference>
<dbReference type="InterPro" id="IPR003594">
    <property type="entry name" value="HATPase_dom"/>
</dbReference>
<gene>
    <name evidence="8" type="ORF">ACFOHL_02170</name>
</gene>
<reference evidence="9" key="1">
    <citation type="journal article" date="2019" name="Int. J. Syst. Evol. Microbiol.">
        <title>The Global Catalogue of Microorganisms (GCM) 10K type strain sequencing project: providing services to taxonomists for standard genome sequencing and annotation.</title>
        <authorList>
            <consortium name="The Broad Institute Genomics Platform"/>
            <consortium name="The Broad Institute Genome Sequencing Center for Infectious Disease"/>
            <person name="Wu L."/>
            <person name="Ma J."/>
        </authorList>
    </citation>
    <scope>NUCLEOTIDE SEQUENCE [LARGE SCALE GENOMIC DNA]</scope>
    <source>
        <strain evidence="9">KCTC 52473</strain>
    </source>
</reference>
<dbReference type="InterPro" id="IPR036890">
    <property type="entry name" value="HATPase_C_sf"/>
</dbReference>
<sequence>MPLSIKKHNVDVDKDTSNANRDEFRTAFDQAPFNIAPFTAEHEPKKASKDQHRLSHLLAVMPAGVLVIDQKGKVSLANNQAKTLLQEPLIGELWREVIQRAFSPKADDGHEVSMRNGKRVKIDISPLTEEKGQLVVITDLTETRALQNRVSHMQRLSSLGKMVASLAHQVRTPLSSALLYAENLKSVTANNELAERFSDRLINRLYDLETQVNDMLLFAKSGDSQIVKPLKAEDIVASCTAQVDAQFSQANTSLEVEIASRQSSILGNLSSISGAVGNLLSNALQATQTSDEKSVALFIADAEINGKPYLQIKVEDSGEGLGDKTPQQLFEPFFTTKTQGTGLGLAVVNTVAKSHKGFVDCGNNPRVGAWFCLYLPLLTGEQGLETTTLAENETNIQKMGAHA</sequence>
<evidence type="ECO:0000256" key="4">
    <source>
        <dbReference type="ARBA" id="ARBA00022679"/>
    </source>
</evidence>
<keyword evidence="9" id="KW-1185">Reference proteome</keyword>
<evidence type="ECO:0000256" key="5">
    <source>
        <dbReference type="ARBA" id="ARBA00022777"/>
    </source>
</evidence>
<organism evidence="8 9">
    <name type="scientific">Agaribacter flavus</name>
    <dbReference type="NCBI Taxonomy" id="1902781"/>
    <lineage>
        <taxon>Bacteria</taxon>
        <taxon>Pseudomonadati</taxon>
        <taxon>Pseudomonadota</taxon>
        <taxon>Gammaproteobacteria</taxon>
        <taxon>Alteromonadales</taxon>
        <taxon>Alteromonadaceae</taxon>
        <taxon>Agaribacter</taxon>
    </lineage>
</organism>
<dbReference type="SMART" id="SM00388">
    <property type="entry name" value="HisKA"/>
    <property type="match status" value="1"/>
</dbReference>
<dbReference type="GO" id="GO:0016301">
    <property type="term" value="F:kinase activity"/>
    <property type="evidence" value="ECO:0007669"/>
    <property type="project" value="UniProtKB-KW"/>
</dbReference>
<dbReference type="CDD" id="cd00082">
    <property type="entry name" value="HisKA"/>
    <property type="match status" value="1"/>
</dbReference>
<dbReference type="CDD" id="cd00130">
    <property type="entry name" value="PAS"/>
    <property type="match status" value="1"/>
</dbReference>
<accession>A0ABV7FPQ0</accession>
<dbReference type="Pfam" id="PF02518">
    <property type="entry name" value="HATPase_c"/>
    <property type="match status" value="1"/>
</dbReference>
<keyword evidence="4" id="KW-0808">Transferase</keyword>
<keyword evidence="3" id="KW-0597">Phosphoprotein</keyword>
<name>A0ABV7FPQ0_9ALTE</name>
<dbReference type="Pfam" id="PF13188">
    <property type="entry name" value="PAS_8"/>
    <property type="match status" value="1"/>
</dbReference>
<dbReference type="SMART" id="SM00091">
    <property type="entry name" value="PAS"/>
    <property type="match status" value="1"/>
</dbReference>
<dbReference type="InterPro" id="IPR000014">
    <property type="entry name" value="PAS"/>
</dbReference>
<dbReference type="Gene3D" id="1.10.287.130">
    <property type="match status" value="1"/>
</dbReference>
<protein>
    <recommendedName>
        <fullName evidence="2">histidine kinase</fullName>
        <ecNumber evidence="2">2.7.13.3</ecNumber>
    </recommendedName>
</protein>
<dbReference type="InterPro" id="IPR004358">
    <property type="entry name" value="Sig_transdc_His_kin-like_C"/>
</dbReference>
<dbReference type="EMBL" id="JBHRSW010000004">
    <property type="protein sequence ID" value="MFC3120416.1"/>
    <property type="molecule type" value="Genomic_DNA"/>
</dbReference>
<dbReference type="EC" id="2.7.13.3" evidence="2"/>
<keyword evidence="6" id="KW-0902">Two-component regulatory system</keyword>
<dbReference type="PANTHER" id="PTHR45453:SF1">
    <property type="entry name" value="PHOSPHATE REGULON SENSOR PROTEIN PHOR"/>
    <property type="match status" value="1"/>
</dbReference>
<evidence type="ECO:0000256" key="1">
    <source>
        <dbReference type="ARBA" id="ARBA00000085"/>
    </source>
</evidence>
<dbReference type="RefSeq" id="WP_376918551.1">
    <property type="nucleotide sequence ID" value="NZ_JBHRSW010000004.1"/>
</dbReference>
<evidence type="ECO:0000259" key="7">
    <source>
        <dbReference type="PROSITE" id="PS50109"/>
    </source>
</evidence>
<evidence type="ECO:0000256" key="2">
    <source>
        <dbReference type="ARBA" id="ARBA00012438"/>
    </source>
</evidence>
<evidence type="ECO:0000313" key="8">
    <source>
        <dbReference type="EMBL" id="MFC3120416.1"/>
    </source>
</evidence>
<dbReference type="PRINTS" id="PR00344">
    <property type="entry name" value="BCTRLSENSOR"/>
</dbReference>
<evidence type="ECO:0000313" key="9">
    <source>
        <dbReference type="Proteomes" id="UP001595478"/>
    </source>
</evidence>
<dbReference type="Gene3D" id="3.30.565.10">
    <property type="entry name" value="Histidine kinase-like ATPase, C-terminal domain"/>
    <property type="match status" value="1"/>
</dbReference>
<comment type="caution">
    <text evidence="8">The sequence shown here is derived from an EMBL/GenBank/DDBJ whole genome shotgun (WGS) entry which is preliminary data.</text>
</comment>
<dbReference type="Gene3D" id="3.30.450.20">
    <property type="entry name" value="PAS domain"/>
    <property type="match status" value="1"/>
</dbReference>
<dbReference type="SUPFAM" id="SSF55874">
    <property type="entry name" value="ATPase domain of HSP90 chaperone/DNA topoisomerase II/histidine kinase"/>
    <property type="match status" value="1"/>
</dbReference>
<dbReference type="Pfam" id="PF00512">
    <property type="entry name" value="HisKA"/>
    <property type="match status" value="1"/>
</dbReference>